<dbReference type="InterPro" id="IPR043129">
    <property type="entry name" value="ATPase_NBD"/>
</dbReference>
<gene>
    <name evidence="1" type="ORF">J2793_007045</name>
</gene>
<dbReference type="EMBL" id="JAURTK010000023">
    <property type="protein sequence ID" value="MDP9651570.1"/>
    <property type="molecule type" value="Genomic_DNA"/>
</dbReference>
<dbReference type="PANTHER" id="PTHR18964">
    <property type="entry name" value="ROK (REPRESSOR, ORF, KINASE) FAMILY"/>
    <property type="match status" value="1"/>
</dbReference>
<dbReference type="Proteomes" id="UP001229486">
    <property type="component" value="Unassembled WGS sequence"/>
</dbReference>
<reference evidence="1" key="1">
    <citation type="submission" date="2023-07" db="EMBL/GenBank/DDBJ databases">
        <title>Sorghum-associated microbial communities from plants grown in Nebraska, USA.</title>
        <authorList>
            <person name="Schachtman D."/>
        </authorList>
    </citation>
    <scope>NUCLEOTIDE SEQUENCE</scope>
    <source>
        <strain evidence="1">DS1061</strain>
    </source>
</reference>
<dbReference type="SUPFAM" id="SSF53067">
    <property type="entry name" value="Actin-like ATPase domain"/>
    <property type="match status" value="1"/>
</dbReference>
<dbReference type="Gene3D" id="3.30.420.40">
    <property type="match status" value="4"/>
</dbReference>
<dbReference type="AlphaFoldDB" id="A0AB73INJ2"/>
<dbReference type="InterPro" id="IPR000600">
    <property type="entry name" value="ROK"/>
</dbReference>
<name>A0AB73INJ2_9BURK</name>
<accession>A0AB73INJ2</accession>
<evidence type="ECO:0000313" key="2">
    <source>
        <dbReference type="Proteomes" id="UP001229486"/>
    </source>
</evidence>
<sequence length="330" mass="35741">MRLVDELIERQLLRMGDPLPRGGRGKPSPAIEIAPDFAYTVGVSIGTDSVSTALIDMGGKVLQQTYVAVRDFDANGLVTLLRKQINDYVRKYKLREERLFGVGVGITGFFVGDGARVNPPLPLERLALIDLETLLTRELALPVWLDNDGTVAAVGESLLGAGRWAANFVYLYFSHGLGGGVVVDGRVVRGSHGNAGEVAAMLPMQKLERPTLEQLRSMLEDDGIAFPDIGEMLASFDPNWLACDRWTRQARRALSLIASAAAALIDPDAIVFGGRIPYPLAQRLIDEITIDNLARRGRGRPEPRLVPAEAPSDTAAIGAALLPFKECLFG</sequence>
<protein>
    <submittedName>
        <fullName evidence="1">NBD/HSP70 family sugar kinase</fullName>
    </submittedName>
</protein>
<keyword evidence="1" id="KW-0418">Kinase</keyword>
<proteinExistence type="predicted"/>
<organism evidence="1 2">
    <name type="scientific">Paraburkholderia caledonica</name>
    <dbReference type="NCBI Taxonomy" id="134536"/>
    <lineage>
        <taxon>Bacteria</taxon>
        <taxon>Pseudomonadati</taxon>
        <taxon>Pseudomonadota</taxon>
        <taxon>Betaproteobacteria</taxon>
        <taxon>Burkholderiales</taxon>
        <taxon>Burkholderiaceae</taxon>
        <taxon>Paraburkholderia</taxon>
    </lineage>
</organism>
<comment type="caution">
    <text evidence="1">The sequence shown here is derived from an EMBL/GenBank/DDBJ whole genome shotgun (WGS) entry which is preliminary data.</text>
</comment>
<evidence type="ECO:0000313" key="1">
    <source>
        <dbReference type="EMBL" id="MDP9651570.1"/>
    </source>
</evidence>
<dbReference type="Pfam" id="PF00480">
    <property type="entry name" value="ROK"/>
    <property type="match status" value="1"/>
</dbReference>
<dbReference type="PANTHER" id="PTHR18964:SF169">
    <property type="entry name" value="N-ACETYLMANNOSAMINE KINASE"/>
    <property type="match status" value="1"/>
</dbReference>
<dbReference type="GO" id="GO:0019262">
    <property type="term" value="P:N-acetylneuraminate catabolic process"/>
    <property type="evidence" value="ECO:0007669"/>
    <property type="project" value="TreeGrafter"/>
</dbReference>
<dbReference type="GO" id="GO:0009384">
    <property type="term" value="F:N-acylmannosamine kinase activity"/>
    <property type="evidence" value="ECO:0007669"/>
    <property type="project" value="TreeGrafter"/>
</dbReference>
<keyword evidence="1" id="KW-0808">Transferase</keyword>